<dbReference type="GO" id="GO:0006352">
    <property type="term" value="P:DNA-templated transcription initiation"/>
    <property type="evidence" value="ECO:0007669"/>
    <property type="project" value="InterPro"/>
</dbReference>
<dbReference type="GO" id="GO:0016987">
    <property type="term" value="F:sigma factor activity"/>
    <property type="evidence" value="ECO:0007669"/>
    <property type="project" value="UniProtKB-KW"/>
</dbReference>
<evidence type="ECO:0000256" key="3">
    <source>
        <dbReference type="ARBA" id="ARBA00023082"/>
    </source>
</evidence>
<keyword evidence="2" id="KW-0805">Transcription regulation</keyword>
<feature type="coiled-coil region" evidence="5">
    <location>
        <begin position="38"/>
        <end position="65"/>
    </location>
</feature>
<dbReference type="SUPFAM" id="SSF88946">
    <property type="entry name" value="Sigma2 domain of RNA polymerase sigma factors"/>
    <property type="match status" value="1"/>
</dbReference>
<dbReference type="Gene3D" id="1.10.1740.10">
    <property type="match status" value="1"/>
</dbReference>
<evidence type="ECO:0000259" key="7">
    <source>
        <dbReference type="Pfam" id="PF08281"/>
    </source>
</evidence>
<dbReference type="Pfam" id="PF04542">
    <property type="entry name" value="Sigma70_r2"/>
    <property type="match status" value="1"/>
</dbReference>
<dbReference type="Pfam" id="PF08281">
    <property type="entry name" value="Sigma70_r4_2"/>
    <property type="match status" value="1"/>
</dbReference>
<accession>A0A7W6JVG9</accession>
<dbReference type="Proteomes" id="UP000557392">
    <property type="component" value="Unassembled WGS sequence"/>
</dbReference>
<dbReference type="EMBL" id="JACIEH010000002">
    <property type="protein sequence ID" value="MBB4099242.1"/>
    <property type="molecule type" value="Genomic_DNA"/>
</dbReference>
<dbReference type="InterPro" id="IPR039425">
    <property type="entry name" value="RNA_pol_sigma-70-like"/>
</dbReference>
<evidence type="ECO:0000256" key="4">
    <source>
        <dbReference type="ARBA" id="ARBA00023163"/>
    </source>
</evidence>
<reference evidence="8 9" key="1">
    <citation type="submission" date="2020-08" db="EMBL/GenBank/DDBJ databases">
        <title>Genomic Encyclopedia of Type Strains, Phase IV (KMG-IV): sequencing the most valuable type-strain genomes for metagenomic binning, comparative biology and taxonomic classification.</title>
        <authorList>
            <person name="Goeker M."/>
        </authorList>
    </citation>
    <scope>NUCLEOTIDE SEQUENCE [LARGE SCALE GENOMIC DNA]</scope>
    <source>
        <strain evidence="8 9">DSM 101806</strain>
    </source>
</reference>
<dbReference type="SUPFAM" id="SSF88659">
    <property type="entry name" value="Sigma3 and sigma4 domains of RNA polymerase sigma factors"/>
    <property type="match status" value="1"/>
</dbReference>
<evidence type="ECO:0000256" key="2">
    <source>
        <dbReference type="ARBA" id="ARBA00023015"/>
    </source>
</evidence>
<protein>
    <submittedName>
        <fullName evidence="8">RNA polymerase sigma-70 factor (ECF subfamily)</fullName>
    </submittedName>
</protein>
<feature type="domain" description="RNA polymerase sigma factor 70 region 4 type 2" evidence="7">
    <location>
        <begin position="126"/>
        <end position="178"/>
    </location>
</feature>
<evidence type="ECO:0000313" key="8">
    <source>
        <dbReference type="EMBL" id="MBB4099242.1"/>
    </source>
</evidence>
<comment type="similarity">
    <text evidence="1">Belongs to the sigma-70 factor family. ECF subfamily.</text>
</comment>
<dbReference type="InterPro" id="IPR036388">
    <property type="entry name" value="WH-like_DNA-bd_sf"/>
</dbReference>
<keyword evidence="3" id="KW-0731">Sigma factor</keyword>
<keyword evidence="4" id="KW-0804">Transcription</keyword>
<evidence type="ECO:0000313" key="9">
    <source>
        <dbReference type="Proteomes" id="UP000557392"/>
    </source>
</evidence>
<dbReference type="GO" id="GO:0003677">
    <property type="term" value="F:DNA binding"/>
    <property type="evidence" value="ECO:0007669"/>
    <property type="project" value="InterPro"/>
</dbReference>
<dbReference type="InterPro" id="IPR013249">
    <property type="entry name" value="RNA_pol_sigma70_r4_t2"/>
</dbReference>
<organism evidence="8 9">
    <name type="scientific">Sphingomonas kyeonggiensis</name>
    <dbReference type="NCBI Taxonomy" id="1268553"/>
    <lineage>
        <taxon>Bacteria</taxon>
        <taxon>Pseudomonadati</taxon>
        <taxon>Pseudomonadota</taxon>
        <taxon>Alphaproteobacteria</taxon>
        <taxon>Sphingomonadales</taxon>
        <taxon>Sphingomonadaceae</taxon>
        <taxon>Sphingomonas</taxon>
    </lineage>
</organism>
<comment type="caution">
    <text evidence="8">The sequence shown here is derived from an EMBL/GenBank/DDBJ whole genome shotgun (WGS) entry which is preliminary data.</text>
</comment>
<dbReference type="PANTHER" id="PTHR43133:SF63">
    <property type="entry name" value="RNA POLYMERASE SIGMA FACTOR FECI-RELATED"/>
    <property type="match status" value="1"/>
</dbReference>
<dbReference type="InterPro" id="IPR007627">
    <property type="entry name" value="RNA_pol_sigma70_r2"/>
</dbReference>
<keyword evidence="9" id="KW-1185">Reference proteome</keyword>
<dbReference type="InterPro" id="IPR014284">
    <property type="entry name" value="RNA_pol_sigma-70_dom"/>
</dbReference>
<dbReference type="InterPro" id="IPR013324">
    <property type="entry name" value="RNA_pol_sigma_r3/r4-like"/>
</dbReference>
<evidence type="ECO:0000256" key="5">
    <source>
        <dbReference type="SAM" id="Coils"/>
    </source>
</evidence>
<dbReference type="NCBIfam" id="TIGR02937">
    <property type="entry name" value="sigma70-ECF"/>
    <property type="match status" value="1"/>
</dbReference>
<dbReference type="Gene3D" id="1.10.10.10">
    <property type="entry name" value="Winged helix-like DNA-binding domain superfamily/Winged helix DNA-binding domain"/>
    <property type="match status" value="1"/>
</dbReference>
<name>A0A7W6JVG9_9SPHN</name>
<evidence type="ECO:0000259" key="6">
    <source>
        <dbReference type="Pfam" id="PF04542"/>
    </source>
</evidence>
<dbReference type="RefSeq" id="WP_183998535.1">
    <property type="nucleotide sequence ID" value="NZ_JACIEH010000002.1"/>
</dbReference>
<gene>
    <name evidence="8" type="ORF">GGR46_002806</name>
</gene>
<dbReference type="InterPro" id="IPR013325">
    <property type="entry name" value="RNA_pol_sigma_r2"/>
</dbReference>
<feature type="domain" description="RNA polymerase sigma-70 region 2" evidence="6">
    <location>
        <begin position="33"/>
        <end position="95"/>
    </location>
</feature>
<proteinExistence type="inferred from homology"/>
<keyword evidence="5" id="KW-0175">Coiled coil</keyword>
<evidence type="ECO:0000256" key="1">
    <source>
        <dbReference type="ARBA" id="ARBA00010641"/>
    </source>
</evidence>
<dbReference type="AlphaFoldDB" id="A0A7W6JVG9"/>
<sequence length="200" mass="22681">MTHFEARAQNRTDRDAAASRSARDVLIALLVSTYPDLKKRLTARLGSAETANEALQDTYVRLQRTEIQGELRNPRAYLITMAVNIASNRTRSEARHLSAADIEELLDIADDSPDPLRVAEARSELEAVERALQGLPSRRRAMFRRFWVENADYGRIASDFNVSERTVRHELLLATRHLHAATEEIFVADLQKRLSQVSSQ</sequence>
<dbReference type="PANTHER" id="PTHR43133">
    <property type="entry name" value="RNA POLYMERASE ECF-TYPE SIGMA FACTO"/>
    <property type="match status" value="1"/>
</dbReference>